<evidence type="ECO:0000313" key="2">
    <source>
        <dbReference type="Proteomes" id="UP000236527"/>
    </source>
</evidence>
<comment type="caution">
    <text evidence="1">The sequence shown here is derived from an EMBL/GenBank/DDBJ whole genome shotgun (WGS) entry which is preliminary data.</text>
</comment>
<dbReference type="AlphaFoldDB" id="A0A2H6LEY6"/>
<accession>A0A2H6LEY6</accession>
<protein>
    <submittedName>
        <fullName evidence="1">Uncharacterized protein</fullName>
    </submittedName>
</protein>
<dbReference type="EMBL" id="BDGE01000023">
    <property type="protein sequence ID" value="GBE91775.1"/>
    <property type="molecule type" value="Genomic_DNA"/>
</dbReference>
<reference evidence="2" key="1">
    <citation type="journal article" date="2018" name="Genome Announc.">
        <title>Draft Genome Sequence of the Nitrogen-Fixing and Hormogonia-Inducing Cyanobacterium Nostoc cycadae Strain WK-1, Isolated from the Coralloid Roots of Cycas revoluta.</title>
        <authorList>
            <person name="Kanesaki Y."/>
            <person name="Hirose M."/>
            <person name="Hirose Y."/>
            <person name="Fujisawa T."/>
            <person name="Nakamura Y."/>
            <person name="Watanabe S."/>
            <person name="Matsunaga S."/>
            <person name="Uchida H."/>
            <person name="Murakami A."/>
        </authorList>
    </citation>
    <scope>NUCLEOTIDE SEQUENCE [LARGE SCALE GENOMIC DNA]</scope>
    <source>
        <strain evidence="2">WK-1</strain>
    </source>
</reference>
<evidence type="ECO:0000313" key="1">
    <source>
        <dbReference type="EMBL" id="GBE91775.1"/>
    </source>
</evidence>
<proteinExistence type="predicted"/>
<organism evidence="1 2">
    <name type="scientific">Nostoc cycadae WK-1</name>
    <dbReference type="NCBI Taxonomy" id="1861711"/>
    <lineage>
        <taxon>Bacteria</taxon>
        <taxon>Bacillati</taxon>
        <taxon>Cyanobacteriota</taxon>
        <taxon>Cyanophyceae</taxon>
        <taxon>Nostocales</taxon>
        <taxon>Nostocaceae</taxon>
        <taxon>Nostoc</taxon>
    </lineage>
</organism>
<dbReference type="Proteomes" id="UP000236527">
    <property type="component" value="Unassembled WGS sequence"/>
</dbReference>
<keyword evidence="2" id="KW-1185">Reference proteome</keyword>
<gene>
    <name evidence="1" type="ORF">NCWK1_1528</name>
</gene>
<sequence length="74" mass="8420">MLFNSFFRQINQLIWYINVKTIVGNNKPTKIDKIKSTGLFPKIDIIIPTNPKTIKPVPGKARITKIKALNQELG</sequence>
<name>A0A2H6LEY6_9NOSO</name>